<dbReference type="PROSITE" id="PS00108">
    <property type="entry name" value="PROTEIN_KINASE_ST"/>
    <property type="match status" value="1"/>
</dbReference>
<dbReference type="EC" id="2.7.11.1" evidence="1"/>
<dbReference type="Proteomes" id="UP000587527">
    <property type="component" value="Unassembled WGS sequence"/>
</dbReference>
<evidence type="ECO:0000256" key="2">
    <source>
        <dbReference type="ARBA" id="ARBA00022527"/>
    </source>
</evidence>
<keyword evidence="4 7" id="KW-0547">Nucleotide-binding</keyword>
<evidence type="ECO:0000313" key="10">
    <source>
        <dbReference type="EMBL" id="MBB5874067.1"/>
    </source>
</evidence>
<name>A0A841BY31_9ACTN</name>
<dbReference type="Pfam" id="PF00069">
    <property type="entry name" value="Pkinase"/>
    <property type="match status" value="1"/>
</dbReference>
<dbReference type="AlphaFoldDB" id="A0A841BY31"/>
<dbReference type="RefSeq" id="WP_184845859.1">
    <property type="nucleotide sequence ID" value="NZ_JACHMN010000003.1"/>
</dbReference>
<evidence type="ECO:0000256" key="5">
    <source>
        <dbReference type="ARBA" id="ARBA00022777"/>
    </source>
</evidence>
<accession>A0A841BY31</accession>
<protein>
    <recommendedName>
        <fullName evidence="1">non-specific serine/threonine protein kinase</fullName>
        <ecNumber evidence="1">2.7.11.1</ecNumber>
    </recommendedName>
</protein>
<keyword evidence="3" id="KW-0808">Transferase</keyword>
<evidence type="ECO:0000313" key="11">
    <source>
        <dbReference type="Proteomes" id="UP000587527"/>
    </source>
</evidence>
<evidence type="ECO:0000256" key="6">
    <source>
        <dbReference type="ARBA" id="ARBA00022840"/>
    </source>
</evidence>
<dbReference type="InterPro" id="IPR008271">
    <property type="entry name" value="Ser/Thr_kinase_AS"/>
</dbReference>
<evidence type="ECO:0000256" key="8">
    <source>
        <dbReference type="SAM" id="MobiDB-lite"/>
    </source>
</evidence>
<dbReference type="CDD" id="cd14014">
    <property type="entry name" value="STKc_PknB_like"/>
    <property type="match status" value="1"/>
</dbReference>
<evidence type="ECO:0000256" key="7">
    <source>
        <dbReference type="PROSITE-ProRule" id="PRU10141"/>
    </source>
</evidence>
<dbReference type="SUPFAM" id="SSF56112">
    <property type="entry name" value="Protein kinase-like (PK-like)"/>
    <property type="match status" value="1"/>
</dbReference>
<reference evidence="10 11" key="1">
    <citation type="submission" date="2020-08" db="EMBL/GenBank/DDBJ databases">
        <title>Sequencing the genomes of 1000 actinobacteria strains.</title>
        <authorList>
            <person name="Klenk H.-P."/>
        </authorList>
    </citation>
    <scope>NUCLEOTIDE SEQUENCE [LARGE SCALE GENOMIC DNA]</scope>
    <source>
        <strain evidence="10 11">DSM 45362</strain>
    </source>
</reference>
<dbReference type="PANTHER" id="PTHR43289">
    <property type="entry name" value="MITOGEN-ACTIVATED PROTEIN KINASE KINASE KINASE 20-RELATED"/>
    <property type="match status" value="1"/>
</dbReference>
<comment type="caution">
    <text evidence="10">The sequence shown here is derived from an EMBL/GenBank/DDBJ whole genome shotgun (WGS) entry which is preliminary data.</text>
</comment>
<dbReference type="PROSITE" id="PS50011">
    <property type="entry name" value="PROTEIN_KINASE_DOM"/>
    <property type="match status" value="1"/>
</dbReference>
<evidence type="ECO:0000256" key="1">
    <source>
        <dbReference type="ARBA" id="ARBA00012513"/>
    </source>
</evidence>
<gene>
    <name evidence="10" type="ORF">F4553_007501</name>
</gene>
<dbReference type="InterPro" id="IPR000719">
    <property type="entry name" value="Prot_kinase_dom"/>
</dbReference>
<evidence type="ECO:0000259" key="9">
    <source>
        <dbReference type="PROSITE" id="PS50011"/>
    </source>
</evidence>
<dbReference type="PROSITE" id="PS00107">
    <property type="entry name" value="PROTEIN_KINASE_ATP"/>
    <property type="match status" value="1"/>
</dbReference>
<keyword evidence="2 10" id="KW-0723">Serine/threonine-protein kinase</keyword>
<keyword evidence="6 7" id="KW-0067">ATP-binding</keyword>
<dbReference type="PANTHER" id="PTHR43289:SF6">
    <property type="entry name" value="SERINE_THREONINE-PROTEIN KINASE NEKL-3"/>
    <property type="match status" value="1"/>
</dbReference>
<evidence type="ECO:0000256" key="4">
    <source>
        <dbReference type="ARBA" id="ARBA00022741"/>
    </source>
</evidence>
<keyword evidence="5 10" id="KW-0418">Kinase</keyword>
<sequence length="508" mass="53673">MTTPESQPPAIDGYRHVGYLGSGGFGEVHHYQHVGTDAAVAIKILRDGALAAGGAQQLLQEARALGRLSASGPHPNIVAVQDVGVVRGRPYLVMELCAGGSWATQITDHGRIYPSVVLSVGIQIAGALHLAHEAGIVHRDIKPGNILLGARVGGHGIPKLADFGIAAQTAEEVSRGSVWLSRDYAAPEVVLSRGADRMSDIFSLAATLYHALSGNSWVRRPGGDNSVEALEERIIAGRVPPIAGNDVPEELQWLIRSAMHADPKVRARNVATARDFALRLQDIQIREGYDRTLVPIGDAVTLVPDLPDFTAPPVVAAVRETPPPIVIPDYDSVPFDSIAMESAPPKPPRDDRADTERARPIPAAPAEEPTRDQPRRRGLRRVALIAAAVLVVGGGVVAANLLGEPDTGPSTTVTRPPADGGAVPNADVLPVPVVAARNDAAGVPTFTWTYSPTDPGDRFNLQQEGQAKAQILTEAKWTPSADAGKGVCIRVSVIRNGRLGTPSERFCA</sequence>
<feature type="compositionally biased region" description="Basic and acidic residues" evidence="8">
    <location>
        <begin position="347"/>
        <end position="359"/>
    </location>
</feature>
<dbReference type="InterPro" id="IPR011009">
    <property type="entry name" value="Kinase-like_dom_sf"/>
</dbReference>
<proteinExistence type="predicted"/>
<dbReference type="InterPro" id="IPR017441">
    <property type="entry name" value="Protein_kinase_ATP_BS"/>
</dbReference>
<dbReference type="SMART" id="SM00220">
    <property type="entry name" value="S_TKc"/>
    <property type="match status" value="1"/>
</dbReference>
<evidence type="ECO:0000256" key="3">
    <source>
        <dbReference type="ARBA" id="ARBA00022679"/>
    </source>
</evidence>
<keyword evidence="11" id="KW-1185">Reference proteome</keyword>
<feature type="domain" description="Protein kinase" evidence="9">
    <location>
        <begin position="14"/>
        <end position="278"/>
    </location>
</feature>
<dbReference type="Gene3D" id="1.10.510.10">
    <property type="entry name" value="Transferase(Phosphotransferase) domain 1"/>
    <property type="match status" value="1"/>
</dbReference>
<dbReference type="EMBL" id="JACHMN010000003">
    <property type="protein sequence ID" value="MBB5874067.1"/>
    <property type="molecule type" value="Genomic_DNA"/>
</dbReference>
<organism evidence="10 11">
    <name type="scientific">Allocatelliglobosispora scoriae</name>
    <dbReference type="NCBI Taxonomy" id="643052"/>
    <lineage>
        <taxon>Bacteria</taxon>
        <taxon>Bacillati</taxon>
        <taxon>Actinomycetota</taxon>
        <taxon>Actinomycetes</taxon>
        <taxon>Micromonosporales</taxon>
        <taxon>Micromonosporaceae</taxon>
        <taxon>Allocatelliglobosispora</taxon>
    </lineage>
</organism>
<dbReference type="GO" id="GO:0004674">
    <property type="term" value="F:protein serine/threonine kinase activity"/>
    <property type="evidence" value="ECO:0007669"/>
    <property type="project" value="UniProtKB-KW"/>
</dbReference>
<feature type="region of interest" description="Disordered" evidence="8">
    <location>
        <begin position="336"/>
        <end position="375"/>
    </location>
</feature>
<dbReference type="GO" id="GO:0005524">
    <property type="term" value="F:ATP binding"/>
    <property type="evidence" value="ECO:0007669"/>
    <property type="project" value="UniProtKB-UniRule"/>
</dbReference>
<feature type="binding site" evidence="7">
    <location>
        <position position="43"/>
    </location>
    <ligand>
        <name>ATP</name>
        <dbReference type="ChEBI" id="CHEBI:30616"/>
    </ligand>
</feature>